<organism evidence="10 11">
    <name type="scientific">Aphanothece cf. minutissima CCALA 015</name>
    <dbReference type="NCBI Taxonomy" id="2107695"/>
    <lineage>
        <taxon>Bacteria</taxon>
        <taxon>Bacillati</taxon>
        <taxon>Cyanobacteriota</taxon>
        <taxon>Cyanophyceae</taxon>
        <taxon>Oscillatoriophycideae</taxon>
        <taxon>Chroococcales</taxon>
        <taxon>Aphanothecaceae</taxon>
        <taxon>Aphanothece</taxon>
    </lineage>
</organism>
<keyword evidence="11" id="KW-1185">Reference proteome</keyword>
<evidence type="ECO:0000256" key="9">
    <source>
        <dbReference type="RuleBase" id="RU368036"/>
    </source>
</evidence>
<dbReference type="RefSeq" id="WP_106222466.1">
    <property type="nucleotide sequence ID" value="NZ_PVWP01000009.1"/>
</dbReference>
<comment type="catalytic activity">
    <reaction evidence="1 9">
        <text>an S-substituted glutathione + H2O = an S-substituted L-cysteinylglycine + L-glutamate</text>
        <dbReference type="Rhea" id="RHEA:59468"/>
        <dbReference type="ChEBI" id="CHEBI:15377"/>
        <dbReference type="ChEBI" id="CHEBI:29985"/>
        <dbReference type="ChEBI" id="CHEBI:90779"/>
        <dbReference type="ChEBI" id="CHEBI:143103"/>
        <dbReference type="EC" id="3.4.19.13"/>
    </reaction>
</comment>
<comment type="caution">
    <text evidence="10">The sequence shown here is derived from an EMBL/GenBank/DDBJ whole genome shotgun (WGS) entry which is preliminary data.</text>
</comment>
<dbReference type="EC" id="3.4.19.13" evidence="9"/>
<evidence type="ECO:0000256" key="5">
    <source>
        <dbReference type="ARBA" id="ARBA00022801"/>
    </source>
</evidence>
<keyword evidence="9" id="KW-0317">Glutathione biosynthesis</keyword>
<evidence type="ECO:0000256" key="4">
    <source>
        <dbReference type="ARBA" id="ARBA00022679"/>
    </source>
</evidence>
<evidence type="ECO:0000256" key="7">
    <source>
        <dbReference type="ARBA" id="ARBA00023315"/>
    </source>
</evidence>
<comment type="catalytic activity">
    <reaction evidence="2 9">
        <text>glutathione + H2O = L-cysteinylglycine + L-glutamate</text>
        <dbReference type="Rhea" id="RHEA:28807"/>
        <dbReference type="ChEBI" id="CHEBI:15377"/>
        <dbReference type="ChEBI" id="CHEBI:29985"/>
        <dbReference type="ChEBI" id="CHEBI:57925"/>
        <dbReference type="ChEBI" id="CHEBI:61694"/>
        <dbReference type="EC" id="3.4.19.13"/>
    </reaction>
</comment>
<evidence type="ECO:0000256" key="2">
    <source>
        <dbReference type="ARBA" id="ARBA00001089"/>
    </source>
</evidence>
<comment type="similarity">
    <text evidence="3 9">Belongs to the gamma-glutamyltransferase family.</text>
</comment>
<protein>
    <recommendedName>
        <fullName evidence="9">Glutathione hydrolase proenzyme</fullName>
        <ecNumber evidence="9">2.3.2.2</ecNumber>
        <ecNumber evidence="9">3.4.19.13</ecNumber>
    </recommendedName>
    <component>
        <recommendedName>
            <fullName evidence="9">Glutathione hydrolase large chain</fullName>
        </recommendedName>
    </component>
    <component>
        <recommendedName>
            <fullName evidence="9">Glutathione hydrolase small chain</fullName>
        </recommendedName>
    </component>
</protein>
<evidence type="ECO:0000313" key="10">
    <source>
        <dbReference type="EMBL" id="PSB36535.1"/>
    </source>
</evidence>
<dbReference type="InterPro" id="IPR043138">
    <property type="entry name" value="GGT_lsub"/>
</dbReference>
<evidence type="ECO:0000256" key="6">
    <source>
        <dbReference type="ARBA" id="ARBA00023145"/>
    </source>
</evidence>
<keyword evidence="6 9" id="KW-0865">Zymogen</keyword>
<comment type="subunit">
    <text evidence="9">This enzyme consists of two polypeptide chains, which are synthesized in precursor form from a single polypeptide.</text>
</comment>
<dbReference type="InterPro" id="IPR043137">
    <property type="entry name" value="GGT_ssub_C"/>
</dbReference>
<dbReference type="Gene3D" id="1.10.246.130">
    <property type="match status" value="1"/>
</dbReference>
<dbReference type="SUPFAM" id="SSF56235">
    <property type="entry name" value="N-terminal nucleophile aminohydrolases (Ntn hydrolases)"/>
    <property type="match status" value="1"/>
</dbReference>
<gene>
    <name evidence="10" type="primary">ggt</name>
    <name evidence="10" type="ORF">C7B81_13250</name>
</gene>
<dbReference type="PANTHER" id="PTHR43199:SF1">
    <property type="entry name" value="GLUTATHIONE HYDROLASE PROENZYME"/>
    <property type="match status" value="1"/>
</dbReference>
<evidence type="ECO:0000256" key="8">
    <source>
        <dbReference type="ARBA" id="ARBA00047417"/>
    </source>
</evidence>
<keyword evidence="7 9" id="KW-0012">Acyltransferase</keyword>
<dbReference type="Pfam" id="PF01019">
    <property type="entry name" value="G_glu_transpept"/>
    <property type="match status" value="2"/>
</dbReference>
<keyword evidence="4 9" id="KW-0808">Transferase</keyword>
<name>A0ABX5F5A2_9CHRO</name>
<comment type="PTM">
    <text evidence="9">Cleaved by autocatalysis into a large and a small subunit.</text>
</comment>
<dbReference type="Proteomes" id="UP000238218">
    <property type="component" value="Unassembled WGS sequence"/>
</dbReference>
<evidence type="ECO:0000313" key="11">
    <source>
        <dbReference type="Proteomes" id="UP000238218"/>
    </source>
</evidence>
<dbReference type="EMBL" id="PVWP01000009">
    <property type="protein sequence ID" value="PSB36535.1"/>
    <property type="molecule type" value="Genomic_DNA"/>
</dbReference>
<dbReference type="Gene3D" id="3.60.20.40">
    <property type="match status" value="1"/>
</dbReference>
<comment type="catalytic activity">
    <reaction evidence="8 9">
        <text>an N-terminal (5-L-glutamyl)-[peptide] + an alpha-amino acid = 5-L-glutamyl amino acid + an N-terminal L-alpha-aminoacyl-[peptide]</text>
        <dbReference type="Rhea" id="RHEA:23904"/>
        <dbReference type="Rhea" id="RHEA-COMP:9780"/>
        <dbReference type="Rhea" id="RHEA-COMP:9795"/>
        <dbReference type="ChEBI" id="CHEBI:77644"/>
        <dbReference type="ChEBI" id="CHEBI:78597"/>
        <dbReference type="ChEBI" id="CHEBI:78599"/>
        <dbReference type="ChEBI" id="CHEBI:78608"/>
        <dbReference type="EC" id="2.3.2.2"/>
    </reaction>
</comment>
<dbReference type="PRINTS" id="PR01210">
    <property type="entry name" value="GGTRANSPTASE"/>
</dbReference>
<dbReference type="InterPro" id="IPR029055">
    <property type="entry name" value="Ntn_hydrolases_N"/>
</dbReference>
<dbReference type="InterPro" id="IPR051792">
    <property type="entry name" value="GGT_bact"/>
</dbReference>
<evidence type="ECO:0000256" key="3">
    <source>
        <dbReference type="ARBA" id="ARBA00009381"/>
    </source>
</evidence>
<dbReference type="EC" id="2.3.2.2" evidence="9"/>
<reference evidence="10 11" key="2">
    <citation type="submission" date="2018-03" db="EMBL/GenBank/DDBJ databases">
        <title>The ancient ancestry and fast evolution of plastids.</title>
        <authorList>
            <person name="Moore K.R."/>
            <person name="Magnabosco C."/>
            <person name="Momper L."/>
            <person name="Gold D.A."/>
            <person name="Bosak T."/>
            <person name="Fournier G.P."/>
        </authorList>
    </citation>
    <scope>NUCLEOTIDE SEQUENCE [LARGE SCALE GENOMIC DNA]</scope>
    <source>
        <strain evidence="10 11">CCALA 015</strain>
    </source>
</reference>
<accession>A0ABX5F5A2</accession>
<sequence>MSAVRRGAAGAVLLLLVGWGAVPLARAQAVAPPAALESNVLLEGEQRFRPQWSARGLVAAQEPLASAAGAAILRQGGNAVDGAVATAFALAVTLPQAGNLGGGGFLLLWLPGPSPARQRGCLVEASGGNPAAGPELAIGGGTAVAVNFRETAPAAATATMFLGPDGQVDRARATRSLLSTAVPGSVAGLALAQRCYGRLPLAQVMAPAIRLADQGFPVSRELSDSLAAAAPRLQADPVSRRLFLPPPVPGTRLRQGELAASLRRIAAEGERGFYTGPVADALVGAMERGGGLITHSDLRAYRARLVRPLRREFRGHPVLTMPPPGGGLTLLQLLGILEPFDLAATGLNSAISLHSMAEAMNLAYRDRNALLGDPDQVPVPVERLLSPAHLDGLRRRIDPRRHTPAPALEAAAAREGTNTTHLSVADRQGGLAALTTTLNFPYGNGISVPGMGFLLNNEMDDFTALPGSANAFGLRQGTANAIAPGKRPLSSMAPTLVFRPDGRPWLATGSPGGSRIITTILQVLLNRMVHGLNLAGAVAAPRIHSQLWPERIDAEEGLSPDSRRLLEAMGHSVRRAPAMGAANSVEVLAEGGSLGTVDPRRAEGPAVAE</sequence>
<keyword evidence="5 9" id="KW-0378">Hydrolase</keyword>
<dbReference type="PANTHER" id="PTHR43199">
    <property type="entry name" value="GLUTATHIONE HYDROLASE"/>
    <property type="match status" value="1"/>
</dbReference>
<proteinExistence type="inferred from homology"/>
<dbReference type="InterPro" id="IPR000101">
    <property type="entry name" value="GGT_peptidase"/>
</dbReference>
<reference evidence="10 11" key="1">
    <citation type="submission" date="2018-02" db="EMBL/GenBank/DDBJ databases">
        <authorList>
            <person name="Moore K."/>
            <person name="Momper L."/>
        </authorList>
    </citation>
    <scope>NUCLEOTIDE SEQUENCE [LARGE SCALE GENOMIC DNA]</scope>
    <source>
        <strain evidence="10 11">CCALA 015</strain>
    </source>
</reference>
<comment type="pathway">
    <text evidence="9">Sulfur metabolism; glutathione metabolism.</text>
</comment>
<dbReference type="NCBIfam" id="TIGR00066">
    <property type="entry name" value="g_glut_trans"/>
    <property type="match status" value="1"/>
</dbReference>
<evidence type="ECO:0000256" key="1">
    <source>
        <dbReference type="ARBA" id="ARBA00001049"/>
    </source>
</evidence>